<organism evidence="10 11">
    <name type="scientific">Synchytrium microbalum</name>
    <dbReference type="NCBI Taxonomy" id="1806994"/>
    <lineage>
        <taxon>Eukaryota</taxon>
        <taxon>Fungi</taxon>
        <taxon>Fungi incertae sedis</taxon>
        <taxon>Chytridiomycota</taxon>
        <taxon>Chytridiomycota incertae sedis</taxon>
        <taxon>Chytridiomycetes</taxon>
        <taxon>Synchytriales</taxon>
        <taxon>Synchytriaceae</taxon>
        <taxon>Synchytrium</taxon>
    </lineage>
</organism>
<dbReference type="GeneID" id="42007441"/>
<evidence type="ECO:0000313" key="11">
    <source>
        <dbReference type="Proteomes" id="UP000319731"/>
    </source>
</evidence>
<keyword evidence="7 8" id="KW-0472">Membrane</keyword>
<keyword evidence="5 8" id="KW-0256">Endoplasmic reticulum</keyword>
<comment type="function">
    <text evidence="8">Subunit of the oligosaccharyl transferase (OST) complex that catalyzes the initial transfer of a defined glycan (Glc(3)Man(9)GlcNAc(2) in eukaryotes) from the lipid carrier dolichol-pyrophosphate to an asparagine residue within an Asn-X-Ser/Thr consensus motif in nascent polypeptide chains, the first step in protein N-glycosylation. N-glycosylation occurs cotranslationally and the complex associates with the Sec61 complex at the channel-forming translocon complex that mediates protein translocation across the endoplasmic reticulum (ER). All subunits are required for a maximal enzyme activity.</text>
</comment>
<protein>
    <recommendedName>
        <fullName evidence="8">Dolichyl-diphosphooligosaccharide--protein glycosyltransferase subunit OST2</fullName>
        <shortName evidence="8">Oligosaccharyl transferase subunit OST2</shortName>
    </recommendedName>
</protein>
<dbReference type="RefSeq" id="XP_031021879.1">
    <property type="nucleotide sequence ID" value="XM_031172144.1"/>
</dbReference>
<evidence type="ECO:0000256" key="1">
    <source>
        <dbReference type="ARBA" id="ARBA00004477"/>
    </source>
</evidence>
<feature type="transmembrane region" description="Helical" evidence="8">
    <location>
        <begin position="115"/>
        <end position="133"/>
    </location>
</feature>
<comment type="subcellular location">
    <subcellularLocation>
        <location evidence="1 8">Endoplasmic reticulum membrane</location>
        <topology evidence="1 8">Multi-pass membrane protein</topology>
    </subcellularLocation>
</comment>
<name>A0A507BQQ2_9FUNG</name>
<evidence type="ECO:0000256" key="7">
    <source>
        <dbReference type="ARBA" id="ARBA00023136"/>
    </source>
</evidence>
<comment type="similarity">
    <text evidence="3 8">Belongs to the DAD/OST2 family.</text>
</comment>
<gene>
    <name evidence="10" type="primary">STT3</name>
    <name evidence="10" type="ORF">SmJEL517_g06218</name>
</gene>
<dbReference type="PIRSF" id="PIRSF005588">
    <property type="entry name" value="DAD"/>
    <property type="match status" value="1"/>
</dbReference>
<evidence type="ECO:0000256" key="6">
    <source>
        <dbReference type="ARBA" id="ARBA00022989"/>
    </source>
</evidence>
<dbReference type="PANTHER" id="PTHR10705">
    <property type="entry name" value="DOLICHYL-DIPHOSPHOOLIGOSACCHARIDE--PROTEIN GLYCOSYLTRANSFERASE SUBUNIT DAD1"/>
    <property type="match status" value="1"/>
</dbReference>
<dbReference type="PANTHER" id="PTHR10705:SF0">
    <property type="entry name" value="DOLICHYL-DIPHOSPHOOLIGOSACCHARIDE--PROTEIN GLYCOSYLTRANSFERASE SUBUNIT DAD1"/>
    <property type="match status" value="1"/>
</dbReference>
<dbReference type="Pfam" id="PF02109">
    <property type="entry name" value="DAD"/>
    <property type="match status" value="1"/>
</dbReference>
<evidence type="ECO:0000313" key="10">
    <source>
        <dbReference type="EMBL" id="TPX30152.1"/>
    </source>
</evidence>
<evidence type="ECO:0000256" key="8">
    <source>
        <dbReference type="RuleBase" id="RU361136"/>
    </source>
</evidence>
<proteinExistence type="inferred from homology"/>
<dbReference type="GO" id="GO:0006487">
    <property type="term" value="P:protein N-linked glycosylation"/>
    <property type="evidence" value="ECO:0007669"/>
    <property type="project" value="TreeGrafter"/>
</dbReference>
<keyword evidence="11" id="KW-1185">Reference proteome</keyword>
<reference evidence="10 11" key="1">
    <citation type="journal article" date="2019" name="Sci. Rep.">
        <title>Comparative genomics of chytrid fungi reveal insights into the obligate biotrophic and pathogenic lifestyle of Synchytrium endobioticum.</title>
        <authorList>
            <person name="van de Vossenberg B.T.L.H."/>
            <person name="Warris S."/>
            <person name="Nguyen H.D.T."/>
            <person name="van Gent-Pelzer M.P.E."/>
            <person name="Joly D.L."/>
            <person name="van de Geest H.C."/>
            <person name="Bonants P.J.M."/>
            <person name="Smith D.S."/>
            <person name="Levesque C.A."/>
            <person name="van der Lee T.A.J."/>
        </authorList>
    </citation>
    <scope>NUCLEOTIDE SEQUENCE [LARGE SCALE GENOMIC DNA]</scope>
    <source>
        <strain evidence="10 11">JEL517</strain>
    </source>
</reference>
<evidence type="ECO:0000256" key="2">
    <source>
        <dbReference type="ARBA" id="ARBA00004922"/>
    </source>
</evidence>
<dbReference type="Proteomes" id="UP000319731">
    <property type="component" value="Unassembled WGS sequence"/>
</dbReference>
<feature type="transmembrane region" description="Helical" evidence="8">
    <location>
        <begin position="74"/>
        <end position="94"/>
    </location>
</feature>
<dbReference type="STRING" id="1806994.A0A507BQQ2"/>
<dbReference type="GO" id="GO:0016740">
    <property type="term" value="F:transferase activity"/>
    <property type="evidence" value="ECO:0007669"/>
    <property type="project" value="UniProtKB-KW"/>
</dbReference>
<dbReference type="AlphaFoldDB" id="A0A507BQQ2"/>
<comment type="subunit">
    <text evidence="8">Component of the oligosaccharyltransferase (OST) complex.</text>
</comment>
<evidence type="ECO:0000256" key="4">
    <source>
        <dbReference type="ARBA" id="ARBA00022692"/>
    </source>
</evidence>
<keyword evidence="6 8" id="KW-1133">Transmembrane helix</keyword>
<accession>A0A507BQQ2</accession>
<evidence type="ECO:0000256" key="9">
    <source>
        <dbReference type="SAM" id="MobiDB-lite"/>
    </source>
</evidence>
<keyword evidence="4 8" id="KW-0812">Transmembrane</keyword>
<dbReference type="EMBL" id="QEAO01000091">
    <property type="protein sequence ID" value="TPX30152.1"/>
    <property type="molecule type" value="Genomic_DNA"/>
</dbReference>
<feature type="transmembrane region" description="Helical" evidence="8">
    <location>
        <begin position="47"/>
        <end position="68"/>
    </location>
</feature>
<evidence type="ECO:0000256" key="5">
    <source>
        <dbReference type="ARBA" id="ARBA00022824"/>
    </source>
</evidence>
<dbReference type="UniPathway" id="UPA00378"/>
<keyword evidence="10" id="KW-0808">Transferase</keyword>
<feature type="region of interest" description="Disordered" evidence="9">
    <location>
        <begin position="1"/>
        <end position="20"/>
    </location>
</feature>
<dbReference type="GO" id="GO:0008250">
    <property type="term" value="C:oligosaccharyltransferase complex"/>
    <property type="evidence" value="ECO:0007669"/>
    <property type="project" value="InterPro"/>
</dbReference>
<dbReference type="OrthoDB" id="445566at2759"/>
<comment type="pathway">
    <text evidence="2 8">Protein modification; protein glycosylation.</text>
</comment>
<dbReference type="InterPro" id="IPR003038">
    <property type="entry name" value="DAD/Ost2"/>
</dbReference>
<comment type="caution">
    <text evidence="10">The sequence shown here is derived from an EMBL/GenBank/DDBJ whole genome shotgun (WGS) entry which is preliminary data.</text>
</comment>
<evidence type="ECO:0000256" key="3">
    <source>
        <dbReference type="ARBA" id="ARBA00009386"/>
    </source>
</evidence>
<sequence>MSKKAPTTRGGSAPPEQPSSQIQQQQILLLQKLWTSYSQTTPQRLKLVDAWLIFVMLTGVIQFVYVILAGTYPYNAFLSGFCASVGSFVLAANLRIQSNPKNAEEFGNQSPERSFADFVFLSIVLYGFVINFIG</sequence>